<evidence type="ECO:0000256" key="1">
    <source>
        <dbReference type="SAM" id="Phobius"/>
    </source>
</evidence>
<evidence type="ECO:0000313" key="2">
    <source>
        <dbReference type="EMBL" id="SEH76491.1"/>
    </source>
</evidence>
<organism evidence="2 3">
    <name type="scientific">Bathymodiolus azoricus thioautotrophic gill symbiont</name>
    <dbReference type="NCBI Taxonomy" id="235205"/>
    <lineage>
        <taxon>Bacteria</taxon>
        <taxon>Pseudomonadati</taxon>
        <taxon>Pseudomonadota</taxon>
        <taxon>Gammaproteobacteria</taxon>
        <taxon>sulfur-oxidizing symbionts</taxon>
    </lineage>
</organism>
<reference evidence="3" key="1">
    <citation type="submission" date="2016-06" db="EMBL/GenBank/DDBJ databases">
        <authorList>
            <person name="Petersen J."/>
            <person name="Sayavedra L."/>
        </authorList>
    </citation>
    <scope>NUCLEOTIDE SEQUENCE [LARGE SCALE GENOMIC DNA]</scope>
    <source>
        <strain evidence="3">BazSymB</strain>
    </source>
</reference>
<accession>A0A1H6KLB3</accession>
<dbReference type="AlphaFoldDB" id="A0A1H6KLB3"/>
<keyword evidence="1" id="KW-0812">Transmembrane</keyword>
<evidence type="ECO:0000313" key="3">
    <source>
        <dbReference type="Proteomes" id="UP000198559"/>
    </source>
</evidence>
<keyword evidence="1" id="KW-0472">Membrane</keyword>
<gene>
    <name evidence="2" type="ORF">BAZSYMB_SCAFFOLD00028_2</name>
</gene>
<feature type="transmembrane region" description="Helical" evidence="1">
    <location>
        <begin position="6"/>
        <end position="24"/>
    </location>
</feature>
<proteinExistence type="predicted"/>
<dbReference type="EMBL" id="CVUD02000124">
    <property type="protein sequence ID" value="SEH76491.1"/>
    <property type="molecule type" value="Genomic_DNA"/>
</dbReference>
<dbReference type="Proteomes" id="UP000198559">
    <property type="component" value="Unassembled WGS sequence"/>
</dbReference>
<protein>
    <submittedName>
        <fullName evidence="2">Uncharacterized protein</fullName>
    </submittedName>
</protein>
<name>A0A1H6KLB3_9GAMM</name>
<keyword evidence="1" id="KW-1133">Transmembrane helix</keyword>
<sequence>MKRFLIEAIIPTGICAFFSFYFWIRGKYSSVQQRLMLLKYYYLCKKL</sequence>